<dbReference type="AlphaFoldDB" id="A0A8D2J1Y4"/>
<accession>A0A8D2J1Y4</accession>
<name>A0A8D2J1Y4_VARKO</name>
<proteinExistence type="predicted"/>
<reference evidence="1" key="2">
    <citation type="submission" date="2025-09" db="UniProtKB">
        <authorList>
            <consortium name="Ensembl"/>
        </authorList>
    </citation>
    <scope>IDENTIFICATION</scope>
</reference>
<sequence length="134" mass="14422">CLRPSHTPVTQALCSCGSTVAVTPQRNPPSPCVGSSYLFSFSLHWRALSTSVPSFASHFHASHKASSRNRPAVLSLGQGCTTISQPRGPTGVRVKELCTHTHVSQRSWHRPLWGVYSISGALPQRKPSSGYSPS</sequence>
<protein>
    <submittedName>
        <fullName evidence="1">Uncharacterized protein</fullName>
    </submittedName>
</protein>
<reference evidence="1" key="1">
    <citation type="submission" date="2025-08" db="UniProtKB">
        <authorList>
            <consortium name="Ensembl"/>
        </authorList>
    </citation>
    <scope>IDENTIFICATION</scope>
</reference>
<dbReference type="Proteomes" id="UP000694545">
    <property type="component" value="Unplaced"/>
</dbReference>
<keyword evidence="2" id="KW-1185">Reference proteome</keyword>
<organism evidence="1 2">
    <name type="scientific">Varanus komodoensis</name>
    <name type="common">Komodo dragon</name>
    <dbReference type="NCBI Taxonomy" id="61221"/>
    <lineage>
        <taxon>Eukaryota</taxon>
        <taxon>Metazoa</taxon>
        <taxon>Chordata</taxon>
        <taxon>Craniata</taxon>
        <taxon>Vertebrata</taxon>
        <taxon>Euteleostomi</taxon>
        <taxon>Lepidosauria</taxon>
        <taxon>Squamata</taxon>
        <taxon>Bifurcata</taxon>
        <taxon>Unidentata</taxon>
        <taxon>Episquamata</taxon>
        <taxon>Toxicofera</taxon>
        <taxon>Anguimorpha</taxon>
        <taxon>Paleoanguimorpha</taxon>
        <taxon>Varanoidea</taxon>
        <taxon>Varanidae</taxon>
        <taxon>Varanus</taxon>
    </lineage>
</organism>
<evidence type="ECO:0000313" key="1">
    <source>
        <dbReference type="Ensembl" id="ENSVKKP00000009127.1"/>
    </source>
</evidence>
<evidence type="ECO:0000313" key="2">
    <source>
        <dbReference type="Proteomes" id="UP000694545"/>
    </source>
</evidence>
<dbReference type="Ensembl" id="ENSVKKT00000009359.1">
    <property type="protein sequence ID" value="ENSVKKP00000009127.1"/>
    <property type="gene ID" value="ENSVKKG00000006471.1"/>
</dbReference>